<dbReference type="InterPro" id="IPR007081">
    <property type="entry name" value="RNA_pol_Rpb1_5"/>
</dbReference>
<keyword evidence="3" id="KW-0240">DNA-directed RNA polymerase</keyword>
<dbReference type="EMBL" id="FN654403">
    <property type="protein sequence ID" value="CBY33212.1"/>
    <property type="molecule type" value="Genomic_DNA"/>
</dbReference>
<dbReference type="Gene3D" id="1.10.132.30">
    <property type="match status" value="1"/>
</dbReference>
<dbReference type="InterPro" id="IPR047107">
    <property type="entry name" value="DNA-dir_RNA_pol1_lsu_C"/>
</dbReference>
<evidence type="ECO:0000256" key="2">
    <source>
        <dbReference type="ARBA" id="ARBA00012418"/>
    </source>
</evidence>
<proteinExistence type="inferred from homology"/>
<dbReference type="Pfam" id="PF04983">
    <property type="entry name" value="RNA_pol_Rpb1_3"/>
    <property type="match status" value="1"/>
</dbReference>
<feature type="domain" description="RNA polymerase Rpb1" evidence="8">
    <location>
        <begin position="2"/>
        <end position="71"/>
    </location>
</feature>
<dbReference type="EC" id="2.7.7.6" evidence="2"/>
<evidence type="ECO:0000313" key="11">
    <source>
        <dbReference type="EMBL" id="CBY33212.1"/>
    </source>
</evidence>
<feature type="compositionally biased region" description="Acidic residues" evidence="7">
    <location>
        <begin position="588"/>
        <end position="622"/>
    </location>
</feature>
<feature type="region of interest" description="Disordered" evidence="7">
    <location>
        <begin position="556"/>
        <end position="627"/>
    </location>
</feature>
<dbReference type="InterPro" id="IPR045867">
    <property type="entry name" value="DNA-dir_RpoC_beta_prime"/>
</dbReference>
<dbReference type="Pfam" id="PF05000">
    <property type="entry name" value="RNA_pol_Rpb1_4"/>
    <property type="match status" value="1"/>
</dbReference>
<dbReference type="PANTHER" id="PTHR19376:SF11">
    <property type="entry name" value="DNA-DIRECTED RNA POLYMERASE I SUBUNIT RPA1"/>
    <property type="match status" value="1"/>
</dbReference>
<dbReference type="GO" id="GO:0003677">
    <property type="term" value="F:DNA binding"/>
    <property type="evidence" value="ECO:0007669"/>
    <property type="project" value="InterPro"/>
</dbReference>
<dbReference type="InterPro" id="IPR007066">
    <property type="entry name" value="RNA_pol_Rpb1_3"/>
</dbReference>
<evidence type="ECO:0000256" key="1">
    <source>
        <dbReference type="ARBA" id="ARBA00006460"/>
    </source>
</evidence>
<evidence type="ECO:0000256" key="7">
    <source>
        <dbReference type="SAM" id="MobiDB-lite"/>
    </source>
</evidence>
<protein>
    <recommendedName>
        <fullName evidence="2">DNA-directed RNA polymerase</fullName>
        <ecNumber evidence="2">2.7.7.6</ecNumber>
    </recommendedName>
</protein>
<evidence type="ECO:0000259" key="10">
    <source>
        <dbReference type="Pfam" id="PF05000"/>
    </source>
</evidence>
<dbReference type="GO" id="GO:0005736">
    <property type="term" value="C:RNA polymerase I complex"/>
    <property type="evidence" value="ECO:0007669"/>
    <property type="project" value="TreeGrafter"/>
</dbReference>
<dbReference type="PANTHER" id="PTHR19376">
    <property type="entry name" value="DNA-DIRECTED RNA POLYMERASE"/>
    <property type="match status" value="1"/>
</dbReference>
<dbReference type="Gene3D" id="6.20.50.80">
    <property type="match status" value="1"/>
</dbReference>
<dbReference type="Gene3D" id="1.10.274.100">
    <property type="entry name" value="RNA polymerase Rpb1, domain 3"/>
    <property type="match status" value="1"/>
</dbReference>
<dbReference type="SUPFAM" id="SSF64484">
    <property type="entry name" value="beta and beta-prime subunits of DNA dependent RNA-polymerase"/>
    <property type="match status" value="1"/>
</dbReference>
<keyword evidence="5" id="KW-0548">Nucleotidyltransferase</keyword>
<dbReference type="Gene3D" id="6.10.250.2940">
    <property type="match status" value="1"/>
</dbReference>
<dbReference type="GO" id="GO:0006351">
    <property type="term" value="P:DNA-templated transcription"/>
    <property type="evidence" value="ECO:0007669"/>
    <property type="project" value="InterPro"/>
</dbReference>
<accession>E4YCE5</accession>
<evidence type="ECO:0000256" key="4">
    <source>
        <dbReference type="ARBA" id="ARBA00022679"/>
    </source>
</evidence>
<feature type="domain" description="RNA polymerase Rpb1" evidence="9">
    <location>
        <begin position="208"/>
        <end position="809"/>
    </location>
</feature>
<dbReference type="GO" id="GO:0003899">
    <property type="term" value="F:DNA-directed RNA polymerase activity"/>
    <property type="evidence" value="ECO:0007669"/>
    <property type="project" value="UniProtKB-EC"/>
</dbReference>
<dbReference type="Pfam" id="PF04998">
    <property type="entry name" value="RNA_pol_Rpb1_5"/>
    <property type="match status" value="1"/>
</dbReference>
<dbReference type="Gene3D" id="1.10.150.390">
    <property type="match status" value="1"/>
</dbReference>
<gene>
    <name evidence="11" type="ORF">GSOID_T00021111001</name>
</gene>
<dbReference type="CDD" id="cd02735">
    <property type="entry name" value="RNAP_I_Rpa1_C"/>
    <property type="match status" value="1"/>
</dbReference>
<dbReference type="Proteomes" id="UP000011014">
    <property type="component" value="Unassembled WGS sequence"/>
</dbReference>
<evidence type="ECO:0000256" key="5">
    <source>
        <dbReference type="ARBA" id="ARBA00022695"/>
    </source>
</evidence>
<dbReference type="Gene3D" id="3.30.70.2850">
    <property type="match status" value="1"/>
</dbReference>
<dbReference type="InterPro" id="IPR007083">
    <property type="entry name" value="RNA_pol_Rpb1_4"/>
</dbReference>
<dbReference type="AlphaFoldDB" id="E4YCE5"/>
<evidence type="ECO:0000256" key="6">
    <source>
        <dbReference type="ARBA" id="ARBA00023163"/>
    </source>
</evidence>
<evidence type="ECO:0000259" key="9">
    <source>
        <dbReference type="Pfam" id="PF04998"/>
    </source>
</evidence>
<keyword evidence="6" id="KW-0804">Transcription</keyword>
<feature type="domain" description="RNA polymerase Rpb1" evidence="10">
    <location>
        <begin position="114"/>
        <end position="201"/>
    </location>
</feature>
<comment type="similarity">
    <text evidence="1">Belongs to the RNA polymerase beta' chain family.</text>
</comment>
<dbReference type="InterPro" id="IPR042102">
    <property type="entry name" value="RNA_pol_Rpb1_3_sf"/>
</dbReference>
<organism evidence="11">
    <name type="scientific">Oikopleura dioica</name>
    <name type="common">Tunicate</name>
    <dbReference type="NCBI Taxonomy" id="34765"/>
    <lineage>
        <taxon>Eukaryota</taxon>
        <taxon>Metazoa</taxon>
        <taxon>Chordata</taxon>
        <taxon>Tunicata</taxon>
        <taxon>Appendicularia</taxon>
        <taxon>Copelata</taxon>
        <taxon>Oikopleuridae</taxon>
        <taxon>Oikopleura</taxon>
    </lineage>
</organism>
<reference evidence="11" key="1">
    <citation type="journal article" date="2010" name="Science">
        <title>Plasticity of animal genome architecture unmasked by rapid evolution of a pelagic tunicate.</title>
        <authorList>
            <person name="Denoeud F."/>
            <person name="Henriet S."/>
            <person name="Mungpakdee S."/>
            <person name="Aury J.M."/>
            <person name="Da Silva C."/>
            <person name="Brinkmann H."/>
            <person name="Mikhaleva J."/>
            <person name="Olsen L.C."/>
            <person name="Jubin C."/>
            <person name="Canestro C."/>
            <person name="Bouquet J.M."/>
            <person name="Danks G."/>
            <person name="Poulain J."/>
            <person name="Campsteijn C."/>
            <person name="Adamski M."/>
            <person name="Cross I."/>
            <person name="Yadetie F."/>
            <person name="Muffato M."/>
            <person name="Louis A."/>
            <person name="Butcher S."/>
            <person name="Tsagkogeorga G."/>
            <person name="Konrad A."/>
            <person name="Singh S."/>
            <person name="Jensen M.F."/>
            <person name="Cong E.H."/>
            <person name="Eikeseth-Otteraa H."/>
            <person name="Noel B."/>
            <person name="Anthouard V."/>
            <person name="Porcel B.M."/>
            <person name="Kachouri-Lafond R."/>
            <person name="Nishino A."/>
            <person name="Ugolini M."/>
            <person name="Chourrout P."/>
            <person name="Nishida H."/>
            <person name="Aasland R."/>
            <person name="Huzurbazar S."/>
            <person name="Westhof E."/>
            <person name="Delsuc F."/>
            <person name="Lehrach H."/>
            <person name="Reinhardt R."/>
            <person name="Weissenbach J."/>
            <person name="Roy S.W."/>
            <person name="Artiguenave F."/>
            <person name="Postlethwait J.H."/>
            <person name="Manak J.R."/>
            <person name="Thompson E.M."/>
            <person name="Jaillon O."/>
            <person name="Du Pasquier L."/>
            <person name="Boudinot P."/>
            <person name="Liberles D.A."/>
            <person name="Volff J.N."/>
            <person name="Philippe H."/>
            <person name="Lenhard B."/>
            <person name="Roest Crollius H."/>
            <person name="Wincker P."/>
            <person name="Chourrout D."/>
        </authorList>
    </citation>
    <scope>NUCLEOTIDE SEQUENCE [LARGE SCALE GENOMIC DNA]</scope>
</reference>
<evidence type="ECO:0000256" key="3">
    <source>
        <dbReference type="ARBA" id="ARBA00022478"/>
    </source>
</evidence>
<dbReference type="InterPro" id="IPR038120">
    <property type="entry name" value="Rpb1_funnel_sf"/>
</dbReference>
<evidence type="ECO:0000259" key="8">
    <source>
        <dbReference type="Pfam" id="PF04983"/>
    </source>
</evidence>
<name>E4YCE5_OIKDI</name>
<sequence length="863" mass="97644">MKDSEVVIKNGYVCSGYLDKDQIGSAKYSILAAIEEIFGGPTVGKFITAVTYCLSHYLKCYRGFTLGIRDVVTSRKIAKKRRKIVKTGDYAAVRAKIRHAHLVGTEFTMHEVDAICKKAANSVTEAIHRLCEPNLEEKFPRNNLETLIVTGAKGSKANLLNMASNLGQVEFDGKRPKIMASGRCFPCWKPYEHDIRSGAFISHRYAGGLRPQEMFFHVMAGRDGLIDTACKTSSSGYLQRCLIKHLEGITVSYDRTVRDHDQSVVQFQFGEDGIDVAKTPYMKPHQFDFIKENSQLYSRKLWPTGKMPRMSEEVKRVQKQTEKFRNREAKNKWAERNVAGIERVLAFNDFLKSHEKLSEFNDALPSLIEEQEVFPEAFIDKPIQELLYSKYRQSLMPPGDQIGLVIAQSIGEPSTQMTLNTFHMAGKADVNITLGIPRLRELLMTAPTEVKTPSMTIPFHRHIKEAQVEKFVNSLKNIRLSDVLTAVKGQNKLIVQDGSFVIQSEIEIKIGRKLCKELDLDPETVVAEIMRKKLFKVVIKKLEDAEKARSKQELFVSKNKEAAKPKRGARKAGNDDGDDPDACAIPDDKEEDIDECEYEDVDDEVKDEEDDAEEVDGNSDDESPLKQNETDQILKELNMTKSSGNFWEKVLSSHRSVTSVVHDAKKFSWILVTFNRDPSSENIDLVHIIESAVREISIQGIPKISKVTFKQSEDRTHFEILTEGINFPGFYRYPEMLDLNRISTNDVNAFRNAYGIEAAVMTMQREIDKVFKPYGIAVDKRHTSLVADYVTQEGQYRAFNRHGLKTCASPIQKMSYETTTQFLIDSIVYGEDDDMSSPAASVAAGQLFKGGTGYFDIRQQILF</sequence>
<keyword evidence="4" id="KW-0808">Transferase</keyword>